<dbReference type="PANTHER" id="PTHR31151">
    <property type="entry name" value="PROLINE-TRNA LIGASE (DUF1680)"/>
    <property type="match status" value="1"/>
</dbReference>
<dbReference type="SUPFAM" id="SSF48208">
    <property type="entry name" value="Six-hairpin glycosidases"/>
    <property type="match status" value="1"/>
</dbReference>
<feature type="domain" description="Non-reducing end beta-L-arabinofuranosidase-like GH127 catalytic" evidence="1">
    <location>
        <begin position="9"/>
        <end position="407"/>
    </location>
</feature>
<dbReference type="Pfam" id="PF07944">
    <property type="entry name" value="Beta-AFase-like_GH127_cat"/>
    <property type="match status" value="1"/>
</dbReference>
<dbReference type="InterPro" id="IPR008928">
    <property type="entry name" value="6-hairpin_glycosidase_sf"/>
</dbReference>
<dbReference type="Proteomes" id="UP001315967">
    <property type="component" value="Chromosome"/>
</dbReference>
<dbReference type="RefSeq" id="WP_313794882.1">
    <property type="nucleotide sequence ID" value="NZ_CP102453.1"/>
</dbReference>
<protein>
    <submittedName>
        <fullName evidence="2">Glycoside hydrolase family 127 protein</fullName>
    </submittedName>
</protein>
<keyword evidence="2" id="KW-0378">Hydrolase</keyword>
<sequence>MNWIPTNQITLTDPHLVNAQNKLIDYLLSFDENKLLYEFYQVAKLQAPAESGYQGWERSDLINFRGHFPGHYLSASALAFQATKDPERQNNLYHKIKQMVTQLAVIQEAYAQQHPDSAGYLSAFREVSLDEVEGKPVAENQKENNLVPWYILHKMLVGLLDVYDAYLEKDDELSQVAIETASRFGDYIYQRLSRLNDKELILRIEYGGMNDALYRLFTLTQNPNHHQAASYFDELTLFHQLAQGQDVLSGKHANTTIPKLLGALSHYETTENASRMYLDAAINFWDIVIDSHTYATGGNSQSEHFHAPHQLHHDAAERVGDCTCETCNTYNMLKLSRRLYTLTHQPKYLDYYERTYINAILGSQNPETGMMMYFQPMDAGYNKVFNRPYDEFWCCTGTGIESFAKLADTFYFTQDDTLYINSYFSNQLSLPQYNLHLDIQSKPNFSQINITAKALDDVSPISLKQIAVRLPQWSEATVIKVDGIKREVEQENGFGFLVADVQTIEVSMQARVTKEPTTDNPDYAALVYGPFVLASRLGQEAIDDYNPNGILVRVGTKLDILHTTIQVESNDWINQIKPIDSDKYAFAFEFKGKSQNWEFVPYYQIYDERYGIYHEYKTELTDKEQARAIVDSLTNFDHNNSEYAKRLQFEASHVASKDGKNYRIATENGWFAYEFNYLKQAVNTLRLVFHRDDSGKTATLTVNGIQQEVQVPLADAEIFIEKEISLEDSNRVAVRFEEGTAIFGIYLLKETGENE</sequence>
<dbReference type="InterPro" id="IPR012878">
    <property type="entry name" value="Beta-AFase-like_GH127_cat"/>
</dbReference>
<evidence type="ECO:0000313" key="3">
    <source>
        <dbReference type="Proteomes" id="UP001315967"/>
    </source>
</evidence>
<evidence type="ECO:0000259" key="1">
    <source>
        <dbReference type="Pfam" id="PF07944"/>
    </source>
</evidence>
<evidence type="ECO:0000313" key="2">
    <source>
        <dbReference type="EMBL" id="UUX35394.1"/>
    </source>
</evidence>
<name>A0ABY5P9F8_9LACT</name>
<accession>A0ABY5P9F8</accession>
<proteinExistence type="predicted"/>
<dbReference type="PANTHER" id="PTHR31151:SF0">
    <property type="entry name" value="PROLINE-TRNA LIGASE (DUF1680)"/>
    <property type="match status" value="1"/>
</dbReference>
<dbReference type="EMBL" id="CP102453">
    <property type="protein sequence ID" value="UUX35394.1"/>
    <property type="molecule type" value="Genomic_DNA"/>
</dbReference>
<reference evidence="2 3" key="1">
    <citation type="submission" date="2022-08" db="EMBL/GenBank/DDBJ databases">
        <title>Aerococcaceae sp. nov isolated from spoiled eye mask.</title>
        <authorList>
            <person name="Zhou G."/>
            <person name="Xie X.-B."/>
            <person name="Shi Q.-S."/>
            <person name="Wang Y.-S."/>
            <person name="Wen X."/>
            <person name="Peng H."/>
            <person name="Yang X.-J."/>
            <person name="Tao H.-B."/>
            <person name="Huang X.-M."/>
        </authorList>
    </citation>
    <scope>NUCLEOTIDE SEQUENCE [LARGE SCALE GENOMIC DNA]</scope>
    <source>
        <strain evidence="3">DM20194951</strain>
    </source>
</reference>
<dbReference type="GO" id="GO:0016787">
    <property type="term" value="F:hydrolase activity"/>
    <property type="evidence" value="ECO:0007669"/>
    <property type="project" value="UniProtKB-KW"/>
</dbReference>
<keyword evidence="3" id="KW-1185">Reference proteome</keyword>
<gene>
    <name evidence="2" type="ORF">NRE15_07050</name>
</gene>
<organism evidence="2 3">
    <name type="scientific">Fundicoccus culcitae</name>
    <dbReference type="NCBI Taxonomy" id="2969821"/>
    <lineage>
        <taxon>Bacteria</taxon>
        <taxon>Bacillati</taxon>
        <taxon>Bacillota</taxon>
        <taxon>Bacilli</taxon>
        <taxon>Lactobacillales</taxon>
        <taxon>Aerococcaceae</taxon>
        <taxon>Fundicoccus</taxon>
    </lineage>
</organism>